<comment type="caution">
    <text evidence="1">The sequence shown here is derived from an EMBL/GenBank/DDBJ whole genome shotgun (WGS) entry which is preliminary data.</text>
</comment>
<evidence type="ECO:0000313" key="1">
    <source>
        <dbReference type="EMBL" id="KAK9325565.1"/>
    </source>
</evidence>
<evidence type="ECO:0000313" key="2">
    <source>
        <dbReference type="Proteomes" id="UP001489719"/>
    </source>
</evidence>
<name>A0ACC3TWD4_9ASCO</name>
<reference evidence="2" key="1">
    <citation type="journal article" date="2024" name="Front. Bioeng. Biotechnol.">
        <title>Genome-scale model development and genomic sequencing of the oleaginous clade Lipomyces.</title>
        <authorList>
            <person name="Czajka J.J."/>
            <person name="Han Y."/>
            <person name="Kim J."/>
            <person name="Mondo S.J."/>
            <person name="Hofstad B.A."/>
            <person name="Robles A."/>
            <person name="Haridas S."/>
            <person name="Riley R."/>
            <person name="LaButti K."/>
            <person name="Pangilinan J."/>
            <person name="Andreopoulos W."/>
            <person name="Lipzen A."/>
            <person name="Yan J."/>
            <person name="Wang M."/>
            <person name="Ng V."/>
            <person name="Grigoriev I.V."/>
            <person name="Spatafora J.W."/>
            <person name="Magnuson J.K."/>
            <person name="Baker S.E."/>
            <person name="Pomraning K.R."/>
        </authorList>
    </citation>
    <scope>NUCLEOTIDE SEQUENCE [LARGE SCALE GENOMIC DNA]</scope>
    <source>
        <strain evidence="2">CBS 10300</strain>
    </source>
</reference>
<gene>
    <name evidence="1" type="ORF">V1517DRAFT_313681</name>
</gene>
<dbReference type="Proteomes" id="UP001489719">
    <property type="component" value="Unassembled WGS sequence"/>
</dbReference>
<protein>
    <submittedName>
        <fullName evidence="1">Uncharacterized protein</fullName>
    </submittedName>
</protein>
<proteinExistence type="predicted"/>
<sequence>MSSTGTRDRTCDQCSFRKVKCDRQYPCNKCQSHSFVCSYDKPRRKKGPTGKRIGLIRSEANTQPLQQLVPVTPPTESPSPEDSLGPAFFTSDPRTPLSLICPQPPPDPVFNVSSFSVSSYLPVGPFLSPSAQSIQTDLSLLQSSASTAAWPTLATDEEIRSLIDTYFSRIEKFLPVITKSTFLARLHALEHTRNIHFGALVLTMCAFTLLQPITKQDSSESNDKRIFKERIQTAHSMMSAAVSMRDSDAMFAENPTLDSVLMSFFLFSCFFNCQMHHAAWFRLQEAVTLAEIMGLQGKRDGWKENLTDEEREQRTRVYWVLAVTERAYALQRHHSLIRTSPSPNKPASLLAPNLFFTLSATGLDTMVELYKVVDADLIDCWNGRCATADGACTKLSAERAASMHKLVADAYDHDSVNPDRALNETQRADLAISQQWLHNRLWQLCLSHGVLVLDRTTSTDHRELRLTYACDIARKTMSICRSLSMESMEVHGIGIMEKLYDIASSVVGLMSCFPWIEGQRNRELVPSDREILNQYIALLATFRGGQHPYLLPLMTDITSLPPVAA</sequence>
<keyword evidence="2" id="KW-1185">Reference proteome</keyword>
<organism evidence="1 2">
    <name type="scientific">Lipomyces orientalis</name>
    <dbReference type="NCBI Taxonomy" id="1233043"/>
    <lineage>
        <taxon>Eukaryota</taxon>
        <taxon>Fungi</taxon>
        <taxon>Dikarya</taxon>
        <taxon>Ascomycota</taxon>
        <taxon>Saccharomycotina</taxon>
        <taxon>Lipomycetes</taxon>
        <taxon>Lipomycetales</taxon>
        <taxon>Lipomycetaceae</taxon>
        <taxon>Lipomyces</taxon>
    </lineage>
</organism>
<accession>A0ACC3TWD4</accession>
<dbReference type="EMBL" id="MU970039">
    <property type="protein sequence ID" value="KAK9325565.1"/>
    <property type="molecule type" value="Genomic_DNA"/>
</dbReference>